<reference evidence="1 2" key="1">
    <citation type="journal article" date="2007" name="PLoS Genet.">
        <title>Patterns and implications of gene gain and loss in the evolution of Prochlorococcus.</title>
        <authorList>
            <person name="Kettler G.C."/>
            <person name="Martiny A.C."/>
            <person name="Huang K."/>
            <person name="Zucker J."/>
            <person name="Coleman M.L."/>
            <person name="Rodrigue S."/>
            <person name="Chen F."/>
            <person name="Lapidus A."/>
            <person name="Ferriera S."/>
            <person name="Johnson J."/>
            <person name="Steglich C."/>
            <person name="Church G.M."/>
            <person name="Richardson P."/>
            <person name="Chisholm S.W."/>
        </authorList>
    </citation>
    <scope>NUCLEOTIDE SEQUENCE [LARGE SCALE GENOMIC DNA]</scope>
    <source>
        <strain evidence="1 2">MIT 9301</strain>
    </source>
</reference>
<dbReference type="STRING" id="167546.P9301_10891"/>
<proteinExistence type="predicted"/>
<dbReference type="EMBL" id="CP000576">
    <property type="protein sequence ID" value="ABO17712.1"/>
    <property type="molecule type" value="Genomic_DNA"/>
</dbReference>
<keyword evidence="2" id="KW-1185">Reference proteome</keyword>
<evidence type="ECO:0000313" key="1">
    <source>
        <dbReference type="EMBL" id="ABO17712.1"/>
    </source>
</evidence>
<evidence type="ECO:0000313" key="2">
    <source>
        <dbReference type="Proteomes" id="UP000001430"/>
    </source>
</evidence>
<dbReference type="Proteomes" id="UP000001430">
    <property type="component" value="Chromosome"/>
</dbReference>
<dbReference type="AlphaFoldDB" id="A3PD87"/>
<dbReference type="HOGENOM" id="CLU_137424_1_0_3"/>
<name>A3PD87_PROM0</name>
<organism evidence="1 2">
    <name type="scientific">Prochlorococcus marinus (strain MIT 9301)</name>
    <dbReference type="NCBI Taxonomy" id="167546"/>
    <lineage>
        <taxon>Bacteria</taxon>
        <taxon>Bacillati</taxon>
        <taxon>Cyanobacteriota</taxon>
        <taxon>Cyanophyceae</taxon>
        <taxon>Synechococcales</taxon>
        <taxon>Prochlorococcaceae</taxon>
        <taxon>Prochlorococcus</taxon>
    </lineage>
</organism>
<dbReference type="eggNOG" id="ENOG50321NF">
    <property type="taxonomic scope" value="Bacteria"/>
</dbReference>
<accession>A3PD87</accession>
<sequence length="103" mass="12048">MCENSKLNLVMRNNINGDFSIVEKISELKPGAFININWNEIKLMLPYSLRKDYISFTDKKWDWRYQFNKDGSPDINNPSLFELLPSGEVKAHFCQSEDKNSNL</sequence>
<protein>
    <submittedName>
        <fullName evidence="1">Uncharacterized protein</fullName>
    </submittedName>
</protein>
<dbReference type="KEGG" id="pmg:P9301_10891"/>
<gene>
    <name evidence="1" type="ordered locus">P9301_10891</name>
</gene>